<accession>A0ABP9NGU4</accession>
<dbReference type="Proteomes" id="UP001500804">
    <property type="component" value="Unassembled WGS sequence"/>
</dbReference>
<gene>
    <name evidence="4" type="ORF">GCM10023320_25190</name>
</gene>
<comment type="caution">
    <text evidence="4">The sequence shown here is derived from an EMBL/GenBank/DDBJ whole genome shotgun (WGS) entry which is preliminary data.</text>
</comment>
<reference evidence="5" key="1">
    <citation type="journal article" date="2019" name="Int. J. Syst. Evol. Microbiol.">
        <title>The Global Catalogue of Microorganisms (GCM) 10K type strain sequencing project: providing services to taxonomists for standard genome sequencing and annotation.</title>
        <authorList>
            <consortium name="The Broad Institute Genomics Platform"/>
            <consortium name="The Broad Institute Genome Sequencing Center for Infectious Disease"/>
            <person name="Wu L."/>
            <person name="Ma J."/>
        </authorList>
    </citation>
    <scope>NUCLEOTIDE SEQUENCE [LARGE SCALE GENOMIC DNA]</scope>
    <source>
        <strain evidence="5">JCM 18302</strain>
    </source>
</reference>
<keyword evidence="3" id="KW-0812">Transmembrane</keyword>
<dbReference type="RefSeq" id="WP_345605145.1">
    <property type="nucleotide sequence ID" value="NZ_BAABJO010000008.1"/>
</dbReference>
<organism evidence="4 5">
    <name type="scientific">Pseudonocardia adelaidensis</name>
    <dbReference type="NCBI Taxonomy" id="648754"/>
    <lineage>
        <taxon>Bacteria</taxon>
        <taxon>Bacillati</taxon>
        <taxon>Actinomycetota</taxon>
        <taxon>Actinomycetes</taxon>
        <taxon>Pseudonocardiales</taxon>
        <taxon>Pseudonocardiaceae</taxon>
        <taxon>Pseudonocardia</taxon>
    </lineage>
</organism>
<evidence type="ECO:0000256" key="1">
    <source>
        <dbReference type="SAM" id="Coils"/>
    </source>
</evidence>
<sequence length="311" mass="30233">MSAPVTERGRTAVRGRTAAIPAQRGLAGAVAAALAPSVEPAAGARRPATQKASTRADQRARRGAGARPAKAVATAGRPQFVLLIMVLLAVGLVATLWLSTAAAADSYRLQDATADARVLSEQAERLKQDVAVLESAPELARRAGELGMVPVRDPARLVVAVDGAVDVVGQPRAAVAPPPPPPPAPPAGAQPPAPGTEGAAPEGTTPEGAHPDGANPDGANPDGAAPEDAAPEDATPEDATEGDSTPGGTASDGSARLAASDTEEGSPGVDGDAPAEGARGDGSGQHGVGAGGGAVERAAEARAGDGATGAG</sequence>
<evidence type="ECO:0000313" key="4">
    <source>
        <dbReference type="EMBL" id="GAA5119447.1"/>
    </source>
</evidence>
<keyword evidence="1" id="KW-0175">Coiled coil</keyword>
<evidence type="ECO:0000313" key="5">
    <source>
        <dbReference type="Proteomes" id="UP001500804"/>
    </source>
</evidence>
<feature type="region of interest" description="Disordered" evidence="2">
    <location>
        <begin position="171"/>
        <end position="311"/>
    </location>
</feature>
<keyword evidence="3" id="KW-0472">Membrane</keyword>
<name>A0ABP9NGU4_9PSEU</name>
<feature type="compositionally biased region" description="Pro residues" evidence="2">
    <location>
        <begin position="176"/>
        <end position="194"/>
    </location>
</feature>
<dbReference type="EMBL" id="BAABJO010000008">
    <property type="protein sequence ID" value="GAA5119447.1"/>
    <property type="molecule type" value="Genomic_DNA"/>
</dbReference>
<evidence type="ECO:0000256" key="2">
    <source>
        <dbReference type="SAM" id="MobiDB-lite"/>
    </source>
</evidence>
<feature type="compositionally biased region" description="Gly residues" evidence="2">
    <location>
        <begin position="280"/>
        <end position="294"/>
    </location>
</feature>
<protein>
    <recommendedName>
        <fullName evidence="6">Cell division protein FtsL</fullName>
    </recommendedName>
</protein>
<feature type="compositionally biased region" description="Low complexity" evidence="2">
    <location>
        <begin position="195"/>
        <end position="228"/>
    </location>
</feature>
<feature type="transmembrane region" description="Helical" evidence="3">
    <location>
        <begin position="80"/>
        <end position="98"/>
    </location>
</feature>
<keyword evidence="5" id="KW-1185">Reference proteome</keyword>
<feature type="coiled-coil region" evidence="1">
    <location>
        <begin position="109"/>
        <end position="136"/>
    </location>
</feature>
<feature type="compositionally biased region" description="Acidic residues" evidence="2">
    <location>
        <begin position="229"/>
        <end position="241"/>
    </location>
</feature>
<keyword evidence="3" id="KW-1133">Transmembrane helix</keyword>
<feature type="compositionally biased region" description="Polar residues" evidence="2">
    <location>
        <begin position="242"/>
        <end position="252"/>
    </location>
</feature>
<evidence type="ECO:0000256" key="3">
    <source>
        <dbReference type="SAM" id="Phobius"/>
    </source>
</evidence>
<proteinExistence type="predicted"/>
<evidence type="ECO:0008006" key="6">
    <source>
        <dbReference type="Google" id="ProtNLM"/>
    </source>
</evidence>
<feature type="region of interest" description="Disordered" evidence="2">
    <location>
        <begin position="40"/>
        <end position="70"/>
    </location>
</feature>